<dbReference type="Pfam" id="PF12694">
    <property type="entry name" value="cpYpsA"/>
    <property type="match status" value="1"/>
</dbReference>
<protein>
    <submittedName>
        <fullName evidence="1">Putative molybdenum carrier protein</fullName>
    </submittedName>
</protein>
<dbReference type="EMBL" id="PVTE01000019">
    <property type="protein sequence ID" value="PRY33874.1"/>
    <property type="molecule type" value="Genomic_DNA"/>
</dbReference>
<organism evidence="1 2">
    <name type="scientific">Spirosoma oryzae</name>
    <dbReference type="NCBI Taxonomy" id="1469603"/>
    <lineage>
        <taxon>Bacteria</taxon>
        <taxon>Pseudomonadati</taxon>
        <taxon>Bacteroidota</taxon>
        <taxon>Cytophagia</taxon>
        <taxon>Cytophagales</taxon>
        <taxon>Cytophagaceae</taxon>
        <taxon>Spirosoma</taxon>
    </lineage>
</organism>
<proteinExistence type="predicted"/>
<accession>A0A2T0SKE1</accession>
<gene>
    <name evidence="1" type="ORF">CLV58_11923</name>
</gene>
<dbReference type="OrthoDB" id="283616at2"/>
<name>A0A2T0SKE1_9BACT</name>
<dbReference type="InterPro" id="IPR024755">
    <property type="entry name" value="cpYpsA"/>
</dbReference>
<dbReference type="Proteomes" id="UP000238375">
    <property type="component" value="Unassembled WGS sequence"/>
</dbReference>
<keyword evidence="2" id="KW-1185">Reference proteome</keyword>
<dbReference type="RefSeq" id="WP_106139538.1">
    <property type="nucleotide sequence ID" value="NZ_PVTE01000019.1"/>
</dbReference>
<evidence type="ECO:0000313" key="1">
    <source>
        <dbReference type="EMBL" id="PRY33874.1"/>
    </source>
</evidence>
<dbReference type="Gene3D" id="3.40.50.450">
    <property type="match status" value="1"/>
</dbReference>
<reference evidence="1 2" key="1">
    <citation type="submission" date="2018-03" db="EMBL/GenBank/DDBJ databases">
        <title>Genomic Encyclopedia of Archaeal and Bacterial Type Strains, Phase II (KMG-II): from individual species to whole genera.</title>
        <authorList>
            <person name="Goeker M."/>
        </authorList>
    </citation>
    <scope>NUCLEOTIDE SEQUENCE [LARGE SCALE GENOMIC DNA]</scope>
    <source>
        <strain evidence="1 2">DSM 28354</strain>
    </source>
</reference>
<comment type="caution">
    <text evidence="1">The sequence shown here is derived from an EMBL/GenBank/DDBJ whole genome shotgun (WGS) entry which is preliminary data.</text>
</comment>
<dbReference type="AlphaFoldDB" id="A0A2T0SKE1"/>
<evidence type="ECO:0000313" key="2">
    <source>
        <dbReference type="Proteomes" id="UP000238375"/>
    </source>
</evidence>
<sequence length="157" mass="17030">MYKLDQVRSGGQSGIDTIGISVAKALGFKTGGTAPKGFRTEFGPNPLLGTVFGLVESNSPDYPPRTRQNIIDSDGTLLLGDLNSQGSKLTTRLAKQLSKPLFSGSLGYIDVWEVLDWLQANNIRVLNVAGNRETKLTPAEMDGYTQFLTDLFTQCTN</sequence>